<reference evidence="3 4" key="1">
    <citation type="submission" date="2018-02" db="EMBL/GenBank/DDBJ databases">
        <title>novel marine gammaproteobacteria from coastal saline agro ecosystem.</title>
        <authorList>
            <person name="Krishnan R."/>
            <person name="Ramesh Kumar N."/>
        </authorList>
    </citation>
    <scope>NUCLEOTIDE SEQUENCE [LARGE SCALE GENOMIC DNA]</scope>
    <source>
        <strain evidence="3 4">228</strain>
    </source>
</reference>
<dbReference type="InterPro" id="IPR007065">
    <property type="entry name" value="HPP"/>
</dbReference>
<keyword evidence="1" id="KW-0472">Membrane</keyword>
<feature type="transmembrane region" description="Helical" evidence="1">
    <location>
        <begin position="124"/>
        <end position="143"/>
    </location>
</feature>
<dbReference type="InterPro" id="IPR058581">
    <property type="entry name" value="TM_HPP"/>
</dbReference>
<dbReference type="Pfam" id="PF04982">
    <property type="entry name" value="TM_HPP"/>
    <property type="match status" value="1"/>
</dbReference>
<feature type="transmembrane region" description="Helical" evidence="1">
    <location>
        <begin position="63"/>
        <end position="81"/>
    </location>
</feature>
<evidence type="ECO:0000313" key="3">
    <source>
        <dbReference type="EMBL" id="PPC77465.1"/>
    </source>
</evidence>
<feature type="domain" description="HPP transmembrane region" evidence="2">
    <location>
        <begin position="10"/>
        <end position="149"/>
    </location>
</feature>
<accession>A0A2S5KS21</accession>
<gene>
    <name evidence="3" type="ORF">C4K68_10250</name>
</gene>
<sequence length="155" mass="16172">MKVVVSHTLKSLLAGSGAALGIAALVALDHWLNWVLLMVPFGASCVLLFAVPSSPLSRPQNVIGGHVLTACIGVAIAHLGWPLEYALPMAAGAGVAAMMALQVVHPPAGANPLLVLFSGMSWPFVWHTVLPGSVLLVVLAWAYHHLAGHRLRTTA</sequence>
<name>A0A2S5KS21_9PROT</name>
<feature type="transmembrane region" description="Helical" evidence="1">
    <location>
        <begin position="31"/>
        <end position="51"/>
    </location>
</feature>
<comment type="caution">
    <text evidence="3">The sequence shown here is derived from an EMBL/GenBank/DDBJ whole genome shotgun (WGS) entry which is preliminary data.</text>
</comment>
<protein>
    <recommendedName>
        <fullName evidence="2">HPP transmembrane region domain-containing protein</fullName>
    </recommendedName>
</protein>
<dbReference type="EMBL" id="PRLP01000033">
    <property type="protein sequence ID" value="PPC77465.1"/>
    <property type="molecule type" value="Genomic_DNA"/>
</dbReference>
<dbReference type="PANTHER" id="PTHR33741:SF5">
    <property type="entry name" value="TRANSMEMBRANE PROTEIN DDB_G0269096-RELATED"/>
    <property type="match status" value="1"/>
</dbReference>
<dbReference type="Proteomes" id="UP000238196">
    <property type="component" value="Unassembled WGS sequence"/>
</dbReference>
<evidence type="ECO:0000256" key="1">
    <source>
        <dbReference type="SAM" id="Phobius"/>
    </source>
</evidence>
<evidence type="ECO:0000259" key="2">
    <source>
        <dbReference type="Pfam" id="PF04982"/>
    </source>
</evidence>
<evidence type="ECO:0000313" key="4">
    <source>
        <dbReference type="Proteomes" id="UP000238196"/>
    </source>
</evidence>
<dbReference type="AlphaFoldDB" id="A0A2S5KS21"/>
<proteinExistence type="predicted"/>
<organism evidence="3 4">
    <name type="scientific">Proteobacteria bacterium 228</name>
    <dbReference type="NCBI Taxonomy" id="2083153"/>
    <lineage>
        <taxon>Bacteria</taxon>
        <taxon>Pseudomonadati</taxon>
        <taxon>Pseudomonadota</taxon>
    </lineage>
</organism>
<keyword evidence="1" id="KW-1133">Transmembrane helix</keyword>
<dbReference type="OrthoDB" id="9811720at2"/>
<dbReference type="PANTHER" id="PTHR33741">
    <property type="entry name" value="TRANSMEMBRANE PROTEIN DDB_G0269096-RELATED"/>
    <property type="match status" value="1"/>
</dbReference>
<keyword evidence="1" id="KW-0812">Transmembrane</keyword>